<dbReference type="PANTHER" id="PTHR13504">
    <property type="entry name" value="FIDO DOMAIN-CONTAINING PROTEIN DDB_G0283145"/>
    <property type="match status" value="1"/>
</dbReference>
<evidence type="ECO:0000256" key="2">
    <source>
        <dbReference type="PIRSR" id="PIRSR640198-2"/>
    </source>
</evidence>
<dbReference type="AlphaFoldDB" id="A0A136IR42"/>
<dbReference type="STRING" id="196109.A0A136IR42"/>
<evidence type="ECO:0000313" key="4">
    <source>
        <dbReference type="EMBL" id="KXJ87346.1"/>
    </source>
</evidence>
<accession>A0A136IR42</accession>
<protein>
    <submittedName>
        <fullName evidence="4">Fic/DOC family protein</fullName>
    </submittedName>
</protein>
<dbReference type="Pfam" id="PF02661">
    <property type="entry name" value="Fic"/>
    <property type="match status" value="1"/>
</dbReference>
<dbReference type="Proteomes" id="UP000070501">
    <property type="component" value="Unassembled WGS sequence"/>
</dbReference>
<keyword evidence="2" id="KW-0547">Nucleotide-binding</keyword>
<dbReference type="InParanoid" id="A0A136IR42"/>
<dbReference type="EMBL" id="KQ964263">
    <property type="protein sequence ID" value="KXJ87346.1"/>
    <property type="molecule type" value="Genomic_DNA"/>
</dbReference>
<keyword evidence="5" id="KW-1185">Reference proteome</keyword>
<feature type="active site" evidence="1">
    <location>
        <position position="287"/>
    </location>
</feature>
<dbReference type="SUPFAM" id="SSF140931">
    <property type="entry name" value="Fic-like"/>
    <property type="match status" value="1"/>
</dbReference>
<name>A0A136IR42_9PEZI</name>
<evidence type="ECO:0000259" key="3">
    <source>
        <dbReference type="PROSITE" id="PS51459"/>
    </source>
</evidence>
<gene>
    <name evidence="4" type="ORF">Micbo1qcDRAFT_124701</name>
</gene>
<dbReference type="InterPro" id="IPR036597">
    <property type="entry name" value="Fido-like_dom_sf"/>
</dbReference>
<dbReference type="PROSITE" id="PS51459">
    <property type="entry name" value="FIDO"/>
    <property type="match status" value="1"/>
</dbReference>
<dbReference type="InterPro" id="IPR003812">
    <property type="entry name" value="Fido"/>
</dbReference>
<evidence type="ECO:0000256" key="1">
    <source>
        <dbReference type="PIRSR" id="PIRSR640198-1"/>
    </source>
</evidence>
<sequence length="360" mass="40774">MSCRIALTHHRQFLAPCARRQASTTPAALRLAKLKEVYAPFRAFRADSEEYNALAKSGTVWENYFRPQETAPYDELQRQHKDTLAEIDEWREVMKLQIPDLGKTLVAEYAHQSVSIEDNPIDAGESRIIFDLVDKEILGPANLAGFSAHDLHSLSLPQYHSPTDPSAVRELMNHIIASQWIATHATALPGTPGLTEPEVQKLAALSVQGTKSEEVYKLGWGGRIALGEYRRAPIGVASNPLRIFPYPLEIAACMRRFFEWRDARHYDTRVHPLIHACHMTAYFVHIHPFPDGNGRVSRMLMHDYMLRQGYLPAVMQNLVRSDYLAMISACQDGTPEAFVASVLQTQLEMLQTFHARQQMQ</sequence>
<proteinExistence type="predicted"/>
<dbReference type="Gene3D" id="1.10.3290.10">
    <property type="entry name" value="Fido-like domain"/>
    <property type="match status" value="1"/>
</dbReference>
<feature type="binding site" evidence="2">
    <location>
        <begin position="291"/>
        <end position="298"/>
    </location>
    <ligand>
        <name>ATP</name>
        <dbReference type="ChEBI" id="CHEBI:30616"/>
    </ligand>
</feature>
<feature type="domain" description="Fido" evidence="3">
    <location>
        <begin position="194"/>
        <end position="344"/>
    </location>
</feature>
<dbReference type="OrthoDB" id="439046at2759"/>
<evidence type="ECO:0000313" key="5">
    <source>
        <dbReference type="Proteomes" id="UP000070501"/>
    </source>
</evidence>
<dbReference type="PANTHER" id="PTHR13504:SF38">
    <property type="entry name" value="FIDO DOMAIN-CONTAINING PROTEIN"/>
    <property type="match status" value="1"/>
</dbReference>
<dbReference type="GO" id="GO:0005524">
    <property type="term" value="F:ATP binding"/>
    <property type="evidence" value="ECO:0007669"/>
    <property type="project" value="UniProtKB-KW"/>
</dbReference>
<organism evidence="4 5">
    <name type="scientific">Microdochium bolleyi</name>
    <dbReference type="NCBI Taxonomy" id="196109"/>
    <lineage>
        <taxon>Eukaryota</taxon>
        <taxon>Fungi</taxon>
        <taxon>Dikarya</taxon>
        <taxon>Ascomycota</taxon>
        <taxon>Pezizomycotina</taxon>
        <taxon>Sordariomycetes</taxon>
        <taxon>Xylariomycetidae</taxon>
        <taxon>Xylariales</taxon>
        <taxon>Microdochiaceae</taxon>
        <taxon>Microdochium</taxon>
    </lineage>
</organism>
<reference evidence="5" key="1">
    <citation type="submission" date="2016-02" db="EMBL/GenBank/DDBJ databases">
        <title>Draft genome sequence of Microdochium bolleyi, a fungal endophyte of beachgrass.</title>
        <authorList>
            <consortium name="DOE Joint Genome Institute"/>
            <person name="David A.S."/>
            <person name="May G."/>
            <person name="Haridas S."/>
            <person name="Lim J."/>
            <person name="Wang M."/>
            <person name="Labutti K."/>
            <person name="Lipzen A."/>
            <person name="Barry K."/>
            <person name="Grigoriev I.V."/>
        </authorList>
    </citation>
    <scope>NUCLEOTIDE SEQUENCE [LARGE SCALE GENOMIC DNA]</scope>
    <source>
        <strain evidence="5">J235TASD1</strain>
    </source>
</reference>
<keyword evidence="2" id="KW-0067">ATP-binding</keyword>
<dbReference type="InterPro" id="IPR040198">
    <property type="entry name" value="Fido_containing"/>
</dbReference>